<feature type="coiled-coil region" evidence="1">
    <location>
        <begin position="2706"/>
        <end position="2930"/>
    </location>
</feature>
<dbReference type="InterPro" id="IPR010730">
    <property type="entry name" value="HET"/>
</dbReference>
<evidence type="ECO:0000256" key="1">
    <source>
        <dbReference type="SAM" id="Coils"/>
    </source>
</evidence>
<dbReference type="Proteomes" id="UP000294003">
    <property type="component" value="Unassembled WGS sequence"/>
</dbReference>
<feature type="region of interest" description="Disordered" evidence="2">
    <location>
        <begin position="2649"/>
        <end position="2686"/>
    </location>
</feature>
<dbReference type="PANTHER" id="PTHR28190">
    <property type="entry name" value="NUCLEAR MIGRATION PROTEIN NUM1"/>
    <property type="match status" value="1"/>
</dbReference>
<evidence type="ECO:0000256" key="2">
    <source>
        <dbReference type="SAM" id="MobiDB-lite"/>
    </source>
</evidence>
<feature type="region of interest" description="Disordered" evidence="2">
    <location>
        <begin position="2115"/>
        <end position="2137"/>
    </location>
</feature>
<accession>A0ABY0HCL0</accession>
<feature type="coiled-coil region" evidence="1">
    <location>
        <begin position="2484"/>
        <end position="2588"/>
    </location>
</feature>
<feature type="compositionally biased region" description="Basic residues" evidence="2">
    <location>
        <begin position="1310"/>
        <end position="1322"/>
    </location>
</feature>
<feature type="compositionally biased region" description="Basic and acidic residues" evidence="2">
    <location>
        <begin position="1332"/>
        <end position="1342"/>
    </location>
</feature>
<feature type="compositionally biased region" description="Polar residues" evidence="2">
    <location>
        <begin position="2441"/>
        <end position="2458"/>
    </location>
</feature>
<dbReference type="PANTHER" id="PTHR28190:SF1">
    <property type="entry name" value="NUCLEAR MIGRATION PROTEIN NUM1"/>
    <property type="match status" value="1"/>
</dbReference>
<feature type="region of interest" description="Disordered" evidence="2">
    <location>
        <begin position="2003"/>
        <end position="2023"/>
    </location>
</feature>
<dbReference type="Gene3D" id="3.30.565.10">
    <property type="entry name" value="Histidine kinase-like ATPase, C-terminal domain"/>
    <property type="match status" value="1"/>
</dbReference>
<keyword evidence="5" id="KW-1185">Reference proteome</keyword>
<protein>
    <recommendedName>
        <fullName evidence="3">Heterokaryon incompatibility domain-containing protein</fullName>
    </recommendedName>
</protein>
<feature type="compositionally biased region" description="Low complexity" evidence="2">
    <location>
        <begin position="1391"/>
        <end position="1400"/>
    </location>
</feature>
<feature type="domain" description="Heterokaryon incompatibility" evidence="3">
    <location>
        <begin position="1662"/>
        <end position="1816"/>
    </location>
</feature>
<feature type="compositionally biased region" description="Acidic residues" evidence="2">
    <location>
        <begin position="1133"/>
        <end position="1145"/>
    </location>
</feature>
<dbReference type="EMBL" id="QJNS01000087">
    <property type="protein sequence ID" value="RYO88449.1"/>
    <property type="molecule type" value="Genomic_DNA"/>
</dbReference>
<sequence length="2938" mass="332195">MPASRHIQAQSVISEIAKKADPKRVSEAAAHMIAEDLNWSSHHFLHELLQNADDSSFGELVEPVLTLAYAEYLRLYCNENGFSREDVEAICDFGRSTKQGSAATTGEKGIGFKSVFRVAEAVWIASGEFVFVLRKTNVYGPEVFELPFPDGSMADEDGTFMCFKIADDRVSVVCEALKTFDVTNMVFLKKLKQIEIKVDGSIRRIRRKDLPVTSNTRHITILENEVPQIHYKTLEFDFAINADFALTASRENIHRDSEWNQALRDKICDKFIEAVTILNDMDSDVRYSWPLLLNFPSRCADHFFGPAVDKMVNKLTQHPVLRNENGDKARPGSLIRVPDKYRLGEDRRPPFPTTSAKSKYLSHMYDHYCNELCGELLNDIGVKEMDRYRFKRDLKQFMDSQDVGGPVGPGDVAWHSRPDAAWHSDIANIIVGSNLQNFLKDVTMIPVQDCNGNPSWMAADVTGNLFLGTENDSVNPLPRGIGLRYIPWEAHQYGRRRRLFEVWGAQDPVGETGIENIAKKIRDAHSTANCDPSMFTIEDLISHVRFLYRNRERQLAPKNLWVFSQSNELKPCSETFIRPPVFANKQLMAPVLHENYCLDDNHDLLHWMRESFQLQESPRLVSWNGTSFSLSPEATSLIRRCDSLDVLEFLRQHYSKWLDRESESFQAHIRRQVVSIKIRCQDGALYPLNETIFPSDDLHKLCCLKPLPLLPISKQQKAAWGFLTGLGVKLQPHASYWIDCLRALRSRDGDFSMGYTTLELVKSVYSGIEESCRTNLSNNPTMRSQFETEDLIFIPSMATLLGPRPDTWVNASRCIWDSPKDVVLRHHFALSSIFCSHEYLFLIVLGIEKIVTWKRFRDEVMELNKGEGGLDRSNVALHYLAQLLMELSRKMACLSADDRCKELKILKTCQMLPIRGPNSTGCFDKLVPVTASEVWFIADREHVAESFGLELPLLALSIEQVEGLEELLSSLGLDRRRLSHRAVASSVTQTHEDEIYAVRLKERAEFIDRLTTESLRRRLPAMRKMEIMVHTSDEVSVRWEVSGYRSKATRRVAVATVSRDFRRGTLDIYMQKDHVPSPQALLELADDLCVMFRISATRRLLLQFVLASDDLDEIKRTLADRRIPELPRRDDNASETEDVSEEVEPAEPPRSAEARDMLADGVEDDNNFVSAELDGQATSSELSRTGKETAPHTSGEEVLTHYLATRTTGNRNVAPESSWPLHPNNFLITSTLAEPADRPRDSVPIETDRFESFEDSERYSPNPQKLPLAGYLPKEEVQEDNDDAPHNDEKYQNKCDEQLLRRNFLEASKKVPRNKLKAHTATRIRASSATAHSEEKATDASRVKRISSPARAPVVASLHRVNTLSSWTGTSLSEGPSTNYVEKGDRGKFYSPPRSTQSRTRSYEESFMSMDKGWITVPHSMTIFYGDDTKDTRYFGELYVSRYLETFLGEGVYLPQEHWTSPLRSWDGIPQYKEGCCDTSTFTIKNTRGKLRDAIIRCEHIHSDMLADCVTVHIEVCPTNGELDSHFVLPMSQYRKLKTMHLRDKKKAVDVYILARVYRVWENPGIAMFADPWQLEQDGSITLDAVMDYTGCIGKSAPIMLAEEFASISMTAGTSRIYNGLAVGPGKIRLLKLQHVDDDSKPLSGSLEIAEVNELKPDSGFWAISYVWGRRPEGPNPSTFTTERGTIPITESLSSCLKCLRRKRVDARIWADALCINQQDSAEKSIQVRRLGALYDKAARVIVWLGNDRGMDEPSPEIERLADLHKSLCSPGNRCRTGRGAPAANPNTPAKADKLWGGVSQLLKRPWFTRAWVVQELTLGRDVYIMSGRSEMPWDCFMESLLERERHPSRGRGGGDRTPAADAKHETIFLEGSAAAIALHRTRQAYHQAKKKTPFLRLLEMFAYTNSSRSRDKMFSLLNLASDSYLLEKDFDPDYISDDETIMEKYARGFIRHGEVLNLLYHAGHGKSASFCSWIPDFMGLRFPSGARQRTYPPTISTWTTRRGGGFYAGPRRPPQAEVRDNPQSVAVHRGPILVIRGHLIDQIRDCSELGLDGGRVITFAKTLQNMRRYTSYLGDYPEIDGKNAAADDNASLGAGAKWQDKLMLRLLVGDSKGPQTEPGWAARFPHPDGDREEEDVAPWPAKTGADILSLGLDEDAHEYGKNPAEAQARMTQYWQTAWTFASRIPGAAFCMTHNRGAAGKPYAGIVPGQAKADDSIFIANGGKVPFVLRKVKDTPYYRLIGECYIHGIMYGEAVSVQHEADVEVHMLNADDKRTALFAAAYVLWNHHEHQESPPANPINDPFVTAPTPVPPPLGPHRRFSRSDSQLSALGPNASPAQAKRALEAHLADTDRRIEEEAGKPGTALVQQRKQLDDRLRDVEKMHSEGELSEDLHQKLVEIEEEYNDVARGAPRAFLPKQRVPSNEAAKLASPFVVEGKSGRRSVSPSKFETQTTGSTTKLSVSSRKVRNQPINSTHDMELAVETMTSLISQVKNLQALLAEKEKELKETRIEKSRLEYEAESFQQRVKALDENEHRYKDENWNLETQLHDLITTQKAAVEREKKLTQNLNLLQAERNATQQELDEVRLSHSKLVEEHAAAVKRHDIELGTAKRNIVLADSERGAMQRKIEELTSQTQDLAKAIYLEKRRTAEREQPVGLNDEGFDTANESPTPEDSPPPSPIKRTPRHSMLETETLKTSLGHAQRTIQSLRANYHREKTEKLELRRMLHEARDEVEKLPKSLKLLQAEKNAVQRELDTAKDNIATAEAERTAMQGRNDDLNSQIQELASDKAELEKKLTQSLNLLQAEKNAVQRELDAAKDTAEAERTAMQGRNDDLSSLVQELVSDKAELQRELEDLQQHVSTLAYNGHRYEEENLNLKTRLREAADREKELRRDLTSVDGKLNKCMSSHAELVNDLALLAKKAAKLQHNDYEHGFST</sequence>
<feature type="region of interest" description="Disordered" evidence="2">
    <location>
        <begin position="1175"/>
        <end position="1196"/>
    </location>
</feature>
<dbReference type="Pfam" id="PF26639">
    <property type="entry name" value="Het-6_barrel"/>
    <property type="match status" value="1"/>
</dbReference>
<feature type="region of interest" description="Disordered" evidence="2">
    <location>
        <begin position="2290"/>
        <end position="2339"/>
    </location>
</feature>
<keyword evidence="1" id="KW-0175">Coiled coil</keyword>
<feature type="region of interest" description="Disordered" evidence="2">
    <location>
        <begin position="1368"/>
        <end position="1401"/>
    </location>
</feature>
<dbReference type="InterPro" id="IPR053005">
    <property type="entry name" value="Nuclear_Pos-Cytoskel_Interact"/>
</dbReference>
<dbReference type="Gene3D" id="1.10.287.1490">
    <property type="match status" value="1"/>
</dbReference>
<feature type="region of interest" description="Disordered" evidence="2">
    <location>
        <begin position="1310"/>
        <end position="1345"/>
    </location>
</feature>
<name>A0ABY0HCL0_9PEZI</name>
<dbReference type="InterPro" id="IPR036890">
    <property type="entry name" value="HATPase_C_sf"/>
</dbReference>
<evidence type="ECO:0000313" key="4">
    <source>
        <dbReference type="EMBL" id="RYO88449.1"/>
    </source>
</evidence>
<feature type="compositionally biased region" description="Polar residues" evidence="2">
    <location>
        <begin position="1368"/>
        <end position="1380"/>
    </location>
</feature>
<proteinExistence type="predicted"/>
<feature type="region of interest" description="Disordered" evidence="2">
    <location>
        <begin position="1125"/>
        <end position="1152"/>
    </location>
</feature>
<feature type="region of interest" description="Disordered" evidence="2">
    <location>
        <begin position="2437"/>
        <end position="2458"/>
    </location>
</feature>
<dbReference type="SUPFAM" id="SSF55874">
    <property type="entry name" value="ATPase domain of HSP90 chaperone/DNA topoisomerase II/histidine kinase"/>
    <property type="match status" value="1"/>
</dbReference>
<evidence type="ECO:0000259" key="3">
    <source>
        <dbReference type="Pfam" id="PF06985"/>
    </source>
</evidence>
<reference evidence="4 5" key="1">
    <citation type="submission" date="2018-06" db="EMBL/GenBank/DDBJ databases">
        <title>Complete Genomes of Monosporascus.</title>
        <authorList>
            <person name="Robinson A.J."/>
            <person name="Natvig D.O."/>
        </authorList>
    </citation>
    <scope>NUCLEOTIDE SEQUENCE [LARGE SCALE GENOMIC DNA]</scope>
    <source>
        <strain evidence="4 5">CBS 609.92</strain>
    </source>
</reference>
<organism evidence="4 5">
    <name type="scientific">Monosporascus cannonballus</name>
    <dbReference type="NCBI Taxonomy" id="155416"/>
    <lineage>
        <taxon>Eukaryota</taxon>
        <taxon>Fungi</taxon>
        <taxon>Dikarya</taxon>
        <taxon>Ascomycota</taxon>
        <taxon>Pezizomycotina</taxon>
        <taxon>Sordariomycetes</taxon>
        <taxon>Xylariomycetidae</taxon>
        <taxon>Xylariales</taxon>
        <taxon>Xylariales incertae sedis</taxon>
        <taxon>Monosporascus</taxon>
    </lineage>
</organism>
<gene>
    <name evidence="4" type="ORF">DL762_003743</name>
</gene>
<evidence type="ECO:0000313" key="5">
    <source>
        <dbReference type="Proteomes" id="UP000294003"/>
    </source>
</evidence>
<dbReference type="NCBIfam" id="NF047352">
    <property type="entry name" value="P_loop_sacsin"/>
    <property type="match status" value="1"/>
</dbReference>
<feature type="compositionally biased region" description="Basic and acidic residues" evidence="2">
    <location>
        <begin position="1184"/>
        <end position="1196"/>
    </location>
</feature>
<comment type="caution">
    <text evidence="4">The sequence shown here is derived from an EMBL/GenBank/DDBJ whole genome shotgun (WGS) entry which is preliminary data.</text>
</comment>
<dbReference type="Pfam" id="PF06985">
    <property type="entry name" value="HET"/>
    <property type="match status" value="1"/>
</dbReference>